<dbReference type="OrthoDB" id="7458733at2759"/>
<accession>A0A8S4RWR7</accession>
<evidence type="ECO:0000256" key="1">
    <source>
        <dbReference type="SAM" id="MobiDB-lite"/>
    </source>
</evidence>
<name>A0A8S4RWR7_9NEOP</name>
<sequence length="395" mass="45451">MEREKLSLLVLEKREALAGVSKELRDDDVIFSDEAAVDLECPRASSDLGPDEEQADPESPPETYEDLVAQSEAILRFLLVYNNYDSVSNFITLYDAFQKTNQPLFDMYEKYFPPIMRRKKTCVGLAMELKTRWQALDNQFPGFALATSIVSCEEAVLDVRDYVMMGKGPDSVAYAEKEHVLVCVQVVIDGRPGAMLADPGYHLPSLIIVMHDQIHPHTGWFKQSEEPKCRKDFEYSYNPKNSNYVEWRERVTRGTDVKVQTSLVYVAQPFLDCVQITEKRNLVYNFKSLLARDTDGRLVAGMYFPVGSDTESATFTIFTDDGTEKRRTKYNFSDFREPFMVQRSVLDELEQCSVKLRFKRRGLLSIITKIAHIMADQSFVEQMLEINEDICRMYL</sequence>
<comment type="caution">
    <text evidence="2">The sequence shown here is derived from an EMBL/GenBank/DDBJ whole genome shotgun (WGS) entry which is preliminary data.</text>
</comment>
<dbReference type="AlphaFoldDB" id="A0A8S4RWR7"/>
<feature type="region of interest" description="Disordered" evidence="1">
    <location>
        <begin position="41"/>
        <end position="63"/>
    </location>
</feature>
<reference evidence="2" key="1">
    <citation type="submission" date="2022-03" db="EMBL/GenBank/DDBJ databases">
        <authorList>
            <person name="Lindestad O."/>
        </authorList>
    </citation>
    <scope>NUCLEOTIDE SEQUENCE</scope>
</reference>
<dbReference type="EMBL" id="CAKXAJ010025735">
    <property type="protein sequence ID" value="CAH2243269.1"/>
    <property type="molecule type" value="Genomic_DNA"/>
</dbReference>
<organism evidence="2 3">
    <name type="scientific">Pararge aegeria aegeria</name>
    <dbReference type="NCBI Taxonomy" id="348720"/>
    <lineage>
        <taxon>Eukaryota</taxon>
        <taxon>Metazoa</taxon>
        <taxon>Ecdysozoa</taxon>
        <taxon>Arthropoda</taxon>
        <taxon>Hexapoda</taxon>
        <taxon>Insecta</taxon>
        <taxon>Pterygota</taxon>
        <taxon>Neoptera</taxon>
        <taxon>Endopterygota</taxon>
        <taxon>Lepidoptera</taxon>
        <taxon>Glossata</taxon>
        <taxon>Ditrysia</taxon>
        <taxon>Papilionoidea</taxon>
        <taxon>Nymphalidae</taxon>
        <taxon>Satyrinae</taxon>
        <taxon>Satyrini</taxon>
        <taxon>Parargina</taxon>
        <taxon>Pararge</taxon>
    </lineage>
</organism>
<dbReference type="Proteomes" id="UP000838756">
    <property type="component" value="Unassembled WGS sequence"/>
</dbReference>
<evidence type="ECO:0000313" key="2">
    <source>
        <dbReference type="EMBL" id="CAH2243269.1"/>
    </source>
</evidence>
<gene>
    <name evidence="2" type="primary">jg17375</name>
    <name evidence="2" type="ORF">PAEG_LOCUS19434</name>
</gene>
<keyword evidence="3" id="KW-1185">Reference proteome</keyword>
<protein>
    <submittedName>
        <fullName evidence="2">Jg17375 protein</fullName>
    </submittedName>
</protein>
<proteinExistence type="predicted"/>
<evidence type="ECO:0000313" key="3">
    <source>
        <dbReference type="Proteomes" id="UP000838756"/>
    </source>
</evidence>